<dbReference type="InterPro" id="IPR027417">
    <property type="entry name" value="P-loop_NTPase"/>
</dbReference>
<proteinExistence type="predicted"/>
<evidence type="ECO:0000313" key="4">
    <source>
        <dbReference type="Proteomes" id="UP001596505"/>
    </source>
</evidence>
<reference evidence="4" key="1">
    <citation type="journal article" date="2019" name="Int. J. Syst. Evol. Microbiol.">
        <title>The Global Catalogue of Microorganisms (GCM) 10K type strain sequencing project: providing services to taxonomists for standard genome sequencing and annotation.</title>
        <authorList>
            <consortium name="The Broad Institute Genomics Platform"/>
            <consortium name="The Broad Institute Genome Sequencing Center for Infectious Disease"/>
            <person name="Wu L."/>
            <person name="Ma J."/>
        </authorList>
    </citation>
    <scope>NUCLEOTIDE SEQUENCE [LARGE SCALE GENOMIC DNA]</scope>
    <source>
        <strain evidence="4">CGMCC 1.16305</strain>
    </source>
</reference>
<dbReference type="RefSeq" id="WP_380968183.1">
    <property type="nucleotide sequence ID" value="NZ_JBHTCO010000034.1"/>
</dbReference>
<dbReference type="SUPFAM" id="SSF52540">
    <property type="entry name" value="P-loop containing nucleoside triphosphate hydrolases"/>
    <property type="match status" value="2"/>
</dbReference>
<dbReference type="EMBL" id="JBHTCO010000034">
    <property type="protein sequence ID" value="MFC7394610.1"/>
    <property type="molecule type" value="Genomic_DNA"/>
</dbReference>
<dbReference type="PANTHER" id="PTHR32182:SF0">
    <property type="entry name" value="DNA REPLICATION AND REPAIR PROTEIN RECF"/>
    <property type="match status" value="1"/>
</dbReference>
<evidence type="ECO:0000259" key="2">
    <source>
        <dbReference type="Pfam" id="PF02463"/>
    </source>
</evidence>
<accession>A0ABW2Q1X1</accession>
<comment type="caution">
    <text evidence="3">The sequence shown here is derived from an EMBL/GenBank/DDBJ whole genome shotgun (WGS) entry which is preliminary data.</text>
</comment>
<dbReference type="InterPro" id="IPR003395">
    <property type="entry name" value="RecF/RecN/SMC_N"/>
</dbReference>
<name>A0ABW2Q1X1_9BACL</name>
<dbReference type="Gene3D" id="3.40.50.300">
    <property type="entry name" value="P-loop containing nucleotide triphosphate hydrolases"/>
    <property type="match status" value="2"/>
</dbReference>
<feature type="coiled-coil region" evidence="1">
    <location>
        <begin position="204"/>
        <end position="245"/>
    </location>
</feature>
<dbReference type="PANTHER" id="PTHR32182">
    <property type="entry name" value="DNA REPLICATION AND REPAIR PROTEIN RECF"/>
    <property type="match status" value="1"/>
</dbReference>
<evidence type="ECO:0000256" key="1">
    <source>
        <dbReference type="SAM" id="Coils"/>
    </source>
</evidence>
<feature type="coiled-coil region" evidence="1">
    <location>
        <begin position="278"/>
        <end position="340"/>
    </location>
</feature>
<sequence>MAAQTKRRIAPIRLLSIESDGFSYFLRQEVIFHEKITAGVGENGSGKTTFNNMVRLLFGASKFDNGHSLRTFFERDDVFEIYVLGRFDNSYQKSYNMRPFQPIGKKQDVVTVVCRLILNDPSVKRNYYINDGEFDLEKDLKKTLRWLEIDQFHKQFHEVGISKALIRSFSLSQGNTEEVLKKDEEGLANYLLDICGEQERIDEFNDIKKRIGEQQQQFQALSEQKELEEARVRQLQQLIERCKQINDATKEIQQCKFDLPISQYVQCLEDVGNFTSKIARMEEQYNCLHQDIQRLLDEQKQYKKDVPIIEGKYTDINEEIKTLQNKKTDLKIKLSELEANLTDLADFLKRYQDIEAIDEKDLQVKENAVEKEYEEAAGVWKVIDHEKEECEQIVQRLEVQGVVEFPKAVRRMIDKLKGSNIEYLLIADYIEILDDSWRQSIEALIGSERFTITVSDKDWVNVMKFAQQQKYPFWISPFNSTSCKLHKKSVLNKVKVLDDRIMGYLKKFEHFMVCGTMEEAFDWVKKGKSAILNHPYPYKVVERGGRAIKANGLYCGKDAYKAQLEEAKSTILQLLPNWKQAKDTMASAKKKLKQIQEMIEIQRHVRFVPVKKQEMKNLSTKKLHVQKKLNNLKEEIELKHVVMGDIFQSIKTLHSNLSRVAGIISEKEAKIDDLLRHLDLEKENVNNAKAALSRSEEQLTAEQIEHAKSEEYIENIATIEFYNQKIKEFEDRIKVLRTISSTDFILPGEELKMIQLEQKYKQHQKVLQSHRDEIVQVQENLDDLEKKHAQAEQEYHTMIEEVFTNIRKSLHDLSKETNIQADLRAFHIGEEKWKVDYRIGFHGKEMKSYRDKARLSGGQKAIASLLLTFAAIRSDGGLSFMILDEPFAHLDQERINVAGEFLQKTGVQFFIAMPYSENVKLLMPWVDMQINFRPKRVLEEVAPPITYGVINDEYLAKRDAI</sequence>
<keyword evidence="1" id="KW-0175">Coiled coil</keyword>
<feature type="coiled-coil region" evidence="1">
    <location>
        <begin position="578"/>
        <end position="635"/>
    </location>
</feature>
<keyword evidence="4" id="KW-1185">Reference proteome</keyword>
<feature type="domain" description="RecF/RecN/SMC N-terminal" evidence="2">
    <location>
        <begin position="16"/>
        <end position="912"/>
    </location>
</feature>
<dbReference type="Pfam" id="PF02463">
    <property type="entry name" value="SMC_N"/>
    <property type="match status" value="1"/>
</dbReference>
<protein>
    <submittedName>
        <fullName evidence="3">SbcC/MukB-like Walker B domain-containing protein</fullName>
    </submittedName>
</protein>
<gene>
    <name evidence="3" type="ORF">ACFQRG_16930</name>
</gene>
<organism evidence="3 4">
    <name type="scientific">Scopulibacillus cellulosilyticus</name>
    <dbReference type="NCBI Taxonomy" id="2665665"/>
    <lineage>
        <taxon>Bacteria</taxon>
        <taxon>Bacillati</taxon>
        <taxon>Bacillota</taxon>
        <taxon>Bacilli</taxon>
        <taxon>Bacillales</taxon>
        <taxon>Sporolactobacillaceae</taxon>
        <taxon>Scopulibacillus</taxon>
    </lineage>
</organism>
<feature type="coiled-coil region" evidence="1">
    <location>
        <begin position="664"/>
        <end position="801"/>
    </location>
</feature>
<dbReference type="Proteomes" id="UP001596505">
    <property type="component" value="Unassembled WGS sequence"/>
</dbReference>
<evidence type="ECO:0000313" key="3">
    <source>
        <dbReference type="EMBL" id="MFC7394610.1"/>
    </source>
</evidence>